<organism evidence="1 2">
    <name type="scientific">Sphingomonas citri</name>
    <dbReference type="NCBI Taxonomy" id="2862499"/>
    <lineage>
        <taxon>Bacteria</taxon>
        <taxon>Pseudomonadati</taxon>
        <taxon>Pseudomonadota</taxon>
        <taxon>Alphaproteobacteria</taxon>
        <taxon>Sphingomonadales</taxon>
        <taxon>Sphingomonadaceae</taxon>
        <taxon>Sphingomonas</taxon>
    </lineage>
</organism>
<keyword evidence="2" id="KW-1185">Reference proteome</keyword>
<sequence>MRARDYAAAWALERRVIAARDPATCDDPSLPYHQRWVRNGSPVDDVDVLVRCYHGLGDTLQFARYLPALARRARSVTVEAPLRLHPLLAGIAEVSLHSFDPARPLKPRACDIEITELPGALELAPDDVPASYLRVASAPIPALTVGLCHQAGDWDLDRSLPEALLAPIADRHRCLSLVAAPSTLPVINPDGCPFDLAATAALVAGCAAVITVDTMVAHLAGALGRPTWLLLKHRPDWRWDPTRHDSDWYPTLRLHAQSRAGDWTPVMAKVASEVDAFFDDQGETIHGQPAQPVGTRLLG</sequence>
<dbReference type="InterPro" id="IPR002201">
    <property type="entry name" value="Glyco_trans_9"/>
</dbReference>
<name>A0ABS7BIX0_9SPHN</name>
<comment type="caution">
    <text evidence="1">The sequence shown here is derived from an EMBL/GenBank/DDBJ whole genome shotgun (WGS) entry which is preliminary data.</text>
</comment>
<evidence type="ECO:0000313" key="1">
    <source>
        <dbReference type="EMBL" id="MBW6529571.1"/>
    </source>
</evidence>
<proteinExistence type="predicted"/>
<accession>A0ABS7BIX0</accession>
<dbReference type="Pfam" id="PF01075">
    <property type="entry name" value="Glyco_transf_9"/>
    <property type="match status" value="1"/>
</dbReference>
<protein>
    <submittedName>
        <fullName evidence="1">Uncharacterized protein</fullName>
    </submittedName>
</protein>
<dbReference type="SUPFAM" id="SSF53756">
    <property type="entry name" value="UDP-Glycosyltransferase/glycogen phosphorylase"/>
    <property type="match status" value="1"/>
</dbReference>
<dbReference type="EMBL" id="JAHXZN010000001">
    <property type="protein sequence ID" value="MBW6529571.1"/>
    <property type="molecule type" value="Genomic_DNA"/>
</dbReference>
<gene>
    <name evidence="1" type="ORF">KZ820_02385</name>
</gene>
<reference evidence="1 2" key="1">
    <citation type="submission" date="2021-07" db="EMBL/GenBank/DDBJ databases">
        <title>Sphingomonas sp.</title>
        <authorList>
            <person name="Feng G."/>
            <person name="Li J."/>
            <person name="Pan M."/>
        </authorList>
    </citation>
    <scope>NUCLEOTIDE SEQUENCE [LARGE SCALE GENOMIC DNA]</scope>
    <source>
        <strain evidence="1 2">RRHST34</strain>
    </source>
</reference>
<dbReference type="Proteomes" id="UP000759103">
    <property type="component" value="Unassembled WGS sequence"/>
</dbReference>
<dbReference type="Gene3D" id="3.40.50.2000">
    <property type="entry name" value="Glycogen Phosphorylase B"/>
    <property type="match status" value="1"/>
</dbReference>
<evidence type="ECO:0000313" key="2">
    <source>
        <dbReference type="Proteomes" id="UP000759103"/>
    </source>
</evidence>